<evidence type="ECO:0000313" key="2">
    <source>
        <dbReference type="EMBL" id="MCZ4549779.1"/>
    </source>
</evidence>
<accession>A0ABT4MRX1</accession>
<dbReference type="PRINTS" id="PR00111">
    <property type="entry name" value="ABHYDROLASE"/>
</dbReference>
<dbReference type="GO" id="GO:0016787">
    <property type="term" value="F:hydrolase activity"/>
    <property type="evidence" value="ECO:0007669"/>
    <property type="project" value="UniProtKB-KW"/>
</dbReference>
<dbReference type="InterPro" id="IPR050471">
    <property type="entry name" value="AB_hydrolase"/>
</dbReference>
<dbReference type="InterPro" id="IPR029058">
    <property type="entry name" value="AB_hydrolase_fold"/>
</dbReference>
<dbReference type="InterPro" id="IPR000073">
    <property type="entry name" value="AB_hydrolase_1"/>
</dbReference>
<dbReference type="PANTHER" id="PTHR43433:SF5">
    <property type="entry name" value="AB HYDROLASE-1 DOMAIN-CONTAINING PROTEIN"/>
    <property type="match status" value="1"/>
</dbReference>
<name>A0ABT4MRX1_GORRU</name>
<evidence type="ECO:0000313" key="3">
    <source>
        <dbReference type="Proteomes" id="UP001067235"/>
    </source>
</evidence>
<comment type="caution">
    <text evidence="2">The sequence shown here is derived from an EMBL/GenBank/DDBJ whole genome shotgun (WGS) entry which is preliminary data.</text>
</comment>
<dbReference type="Pfam" id="PF00561">
    <property type="entry name" value="Abhydrolase_1"/>
    <property type="match status" value="1"/>
</dbReference>
<dbReference type="RefSeq" id="WP_301570305.1">
    <property type="nucleotide sequence ID" value="NZ_JAPWIE010000002.1"/>
</dbReference>
<keyword evidence="2" id="KW-0378">Hydrolase</keyword>
<dbReference type="SUPFAM" id="SSF53474">
    <property type="entry name" value="alpha/beta-Hydrolases"/>
    <property type="match status" value="1"/>
</dbReference>
<dbReference type="PROSITE" id="PS51257">
    <property type="entry name" value="PROKAR_LIPOPROTEIN"/>
    <property type="match status" value="1"/>
</dbReference>
<feature type="domain" description="AB hydrolase-1" evidence="1">
    <location>
        <begin position="27"/>
        <end position="265"/>
    </location>
</feature>
<dbReference type="PANTHER" id="PTHR43433">
    <property type="entry name" value="HYDROLASE, ALPHA/BETA FOLD FAMILY PROTEIN"/>
    <property type="match status" value="1"/>
</dbReference>
<evidence type="ECO:0000259" key="1">
    <source>
        <dbReference type="Pfam" id="PF00561"/>
    </source>
</evidence>
<dbReference type="Proteomes" id="UP001067235">
    <property type="component" value="Unassembled WGS sequence"/>
</dbReference>
<sequence length="288" mass="30636">MGDEKLLTANGVDLCAETFGDRGDAALLLIGGAGCSMDYWDVEFCGELAAAGRRVIRYDLRDTGRSVAYPPGAPTYTSRDLVDDVIGLLDVLGVAEGHLVGMSMGGGLAQLVALAQPARVRSLTLFSTTAIRPVDDELPPPSAALIRHLSNPPAEPDWRDADAVTNYLVADLRAYAGTLPVDDAAVRALVHRIVLRTRDIESSVKNHSVLPDDQAPADLQMSAITAPTLVMHGTADPLFPLEHGRALARAIPGARFVALEGVGHELPPRPVWPVVIGELIRHTEPAEV</sequence>
<dbReference type="Gene3D" id="3.40.50.1820">
    <property type="entry name" value="alpha/beta hydrolase"/>
    <property type="match status" value="1"/>
</dbReference>
<keyword evidence="3" id="KW-1185">Reference proteome</keyword>
<protein>
    <submittedName>
        <fullName evidence="2">Alpha/beta fold hydrolase</fullName>
    </submittedName>
</protein>
<proteinExistence type="predicted"/>
<dbReference type="EMBL" id="JAPWIE010000002">
    <property type="protein sequence ID" value="MCZ4549779.1"/>
    <property type="molecule type" value="Genomic_DNA"/>
</dbReference>
<organism evidence="2 3">
    <name type="scientific">Gordonia rubripertincta</name>
    <name type="common">Rhodococcus corallinus</name>
    <dbReference type="NCBI Taxonomy" id="36822"/>
    <lineage>
        <taxon>Bacteria</taxon>
        <taxon>Bacillati</taxon>
        <taxon>Actinomycetota</taxon>
        <taxon>Actinomycetes</taxon>
        <taxon>Mycobacteriales</taxon>
        <taxon>Gordoniaceae</taxon>
        <taxon>Gordonia</taxon>
    </lineage>
</organism>
<gene>
    <name evidence="2" type="ORF">O4213_07285</name>
</gene>
<reference evidence="2" key="1">
    <citation type="submission" date="2022-12" db="EMBL/GenBank/DDBJ databases">
        <authorList>
            <person name="Krivoruchko A.V."/>
            <person name="Elkin A."/>
        </authorList>
    </citation>
    <scope>NUCLEOTIDE SEQUENCE</scope>
    <source>
        <strain evidence="2">IEGM 1388</strain>
    </source>
</reference>